<name>A0A7J6AER6_AMEME</name>
<dbReference type="AlphaFoldDB" id="A0A7J6AER6"/>
<sequence>MTKTQTKKGNWIENLLNAHAWIELEKAWIPANASAVQPQIPATKQKLLHVYRDPQTIHQNQRPHFRTSQRK</sequence>
<protein>
    <submittedName>
        <fullName evidence="1">Uncharacterized protein</fullName>
    </submittedName>
</protein>
<dbReference type="EMBL" id="JAAGNN010000015">
    <property type="protein sequence ID" value="KAF4079968.1"/>
    <property type="molecule type" value="Genomic_DNA"/>
</dbReference>
<comment type="caution">
    <text evidence="1">The sequence shown here is derived from an EMBL/GenBank/DDBJ whole genome shotgun (WGS) entry which is preliminary data.</text>
</comment>
<gene>
    <name evidence="1" type="ORF">AMELA_G00184470</name>
</gene>
<accession>A0A7J6AER6</accession>
<keyword evidence="2" id="KW-1185">Reference proteome</keyword>
<organism evidence="1 2">
    <name type="scientific">Ameiurus melas</name>
    <name type="common">Black bullhead</name>
    <name type="synonym">Silurus melas</name>
    <dbReference type="NCBI Taxonomy" id="219545"/>
    <lineage>
        <taxon>Eukaryota</taxon>
        <taxon>Metazoa</taxon>
        <taxon>Chordata</taxon>
        <taxon>Craniata</taxon>
        <taxon>Vertebrata</taxon>
        <taxon>Euteleostomi</taxon>
        <taxon>Actinopterygii</taxon>
        <taxon>Neopterygii</taxon>
        <taxon>Teleostei</taxon>
        <taxon>Ostariophysi</taxon>
        <taxon>Siluriformes</taxon>
        <taxon>Ictaluridae</taxon>
        <taxon>Ameiurus</taxon>
    </lineage>
</organism>
<evidence type="ECO:0000313" key="2">
    <source>
        <dbReference type="Proteomes" id="UP000593565"/>
    </source>
</evidence>
<feature type="non-terminal residue" evidence="1">
    <location>
        <position position="71"/>
    </location>
</feature>
<reference evidence="1 2" key="1">
    <citation type="submission" date="2020-02" db="EMBL/GenBank/DDBJ databases">
        <title>A chromosome-scale genome assembly of the black bullhead catfish (Ameiurus melas).</title>
        <authorList>
            <person name="Wen M."/>
            <person name="Zham M."/>
            <person name="Cabau C."/>
            <person name="Klopp C."/>
            <person name="Donnadieu C."/>
            <person name="Roques C."/>
            <person name="Bouchez O."/>
            <person name="Lampietro C."/>
            <person name="Jouanno E."/>
            <person name="Herpin A."/>
            <person name="Louis A."/>
            <person name="Berthelot C."/>
            <person name="Parey E."/>
            <person name="Roest-Crollius H."/>
            <person name="Braasch I."/>
            <person name="Postlethwait J."/>
            <person name="Robinson-Rechavi M."/>
            <person name="Echchiki A."/>
            <person name="Begum T."/>
            <person name="Montfort J."/>
            <person name="Schartl M."/>
            <person name="Bobe J."/>
            <person name="Guiguen Y."/>
        </authorList>
    </citation>
    <scope>NUCLEOTIDE SEQUENCE [LARGE SCALE GENOMIC DNA]</scope>
    <source>
        <strain evidence="1">M_S1</strain>
        <tissue evidence="1">Blood</tissue>
    </source>
</reference>
<dbReference type="Proteomes" id="UP000593565">
    <property type="component" value="Unassembled WGS sequence"/>
</dbReference>
<proteinExistence type="predicted"/>
<evidence type="ECO:0000313" key="1">
    <source>
        <dbReference type="EMBL" id="KAF4079968.1"/>
    </source>
</evidence>